<keyword evidence="4" id="KW-1185">Reference proteome</keyword>
<accession>A0A6I8PLQ3</accession>
<evidence type="ECO:0000259" key="2">
    <source>
        <dbReference type="Pfam" id="PF13460"/>
    </source>
</evidence>
<feature type="compositionally biased region" description="Basic and acidic residues" evidence="1">
    <location>
        <begin position="116"/>
        <end position="127"/>
    </location>
</feature>
<dbReference type="GO" id="GO:0004074">
    <property type="term" value="F:biliverdin reductase [NAD(P)H] activity"/>
    <property type="evidence" value="ECO:0000318"/>
    <property type="project" value="GO_Central"/>
</dbReference>
<dbReference type="InterPro" id="IPR016040">
    <property type="entry name" value="NAD(P)-bd_dom"/>
</dbReference>
<dbReference type="PANTHER" id="PTHR43355:SF2">
    <property type="entry name" value="FLAVIN REDUCTASE (NADPH)"/>
    <property type="match status" value="1"/>
</dbReference>
<feature type="compositionally biased region" description="Low complexity" evidence="1">
    <location>
        <begin position="173"/>
        <end position="182"/>
    </location>
</feature>
<dbReference type="Bgee" id="ENSOANG00000047025">
    <property type="expression patterns" value="Expressed in liver and 7 other cell types or tissues"/>
</dbReference>
<dbReference type="Pfam" id="PF13460">
    <property type="entry name" value="NAD_binding_10"/>
    <property type="match status" value="1"/>
</dbReference>
<dbReference type="Ensembl" id="ENSOANT00000073773.1">
    <property type="protein sequence ID" value="ENSOANP00000053263.1"/>
    <property type="gene ID" value="ENSOANG00000047025.1"/>
</dbReference>
<evidence type="ECO:0000256" key="1">
    <source>
        <dbReference type="SAM" id="MobiDB-lite"/>
    </source>
</evidence>
<feature type="compositionally biased region" description="Pro residues" evidence="1">
    <location>
        <begin position="24"/>
        <end position="41"/>
    </location>
</feature>
<evidence type="ECO:0000313" key="3">
    <source>
        <dbReference type="Ensembl" id="ENSOANP00000053263.1"/>
    </source>
</evidence>
<organism evidence="3 4">
    <name type="scientific">Ornithorhynchus anatinus</name>
    <name type="common">Duckbill platypus</name>
    <dbReference type="NCBI Taxonomy" id="9258"/>
    <lineage>
        <taxon>Eukaryota</taxon>
        <taxon>Metazoa</taxon>
        <taxon>Chordata</taxon>
        <taxon>Craniata</taxon>
        <taxon>Vertebrata</taxon>
        <taxon>Euteleostomi</taxon>
        <taxon>Mammalia</taxon>
        <taxon>Monotremata</taxon>
        <taxon>Ornithorhynchidae</taxon>
        <taxon>Ornithorhynchus</taxon>
    </lineage>
</organism>
<sequence>MAEEGEEEEEEEGEPSTRTSSPRCAPPWVPGTPASGPPRLGPRPTGLDGGGPPPDPVPSFCCSVLSQALRTALCTWWELNHHHGWIDRLPTKSEWGAWRGGGSPLHPPPSQGGRGDLGKLRLGEEGKLQGPGPPQDRGNGGLCEVDTVRARGRDRGGASGRGGLWRGSGGSGPSHPRAGAASHPSWVPEPPAGGMAAAGKKIVIFGATGRTGLSTLAQAIKAGYKVTVLIRDPARLPAELQPTRVLVGDVLKPSDVDQVVSGQDAVIVLLGTGNDLSPTTVMSEGTKNIVAAMKAHGVGKVVACTSAFLLWDPARVPARLQAVTDDHIRMHKVLKESGLRYVAVMPPHIAGDKPLTGDYKLSLDAPGGPGSSRVISKDDLGHFMLRCVDTDEFDGHSVYLSGQYS</sequence>
<dbReference type="FunCoup" id="A0A6I8PLQ3">
    <property type="interactions" value="875"/>
</dbReference>
<dbReference type="GO" id="GO:0042602">
    <property type="term" value="F:riboflavin reductase (NADPH) activity"/>
    <property type="evidence" value="ECO:0000318"/>
    <property type="project" value="GO_Central"/>
</dbReference>
<gene>
    <name evidence="3" type="primary">BLVRB</name>
</gene>
<dbReference type="CDD" id="cd05244">
    <property type="entry name" value="BVR-B_like_SDR_a"/>
    <property type="match status" value="1"/>
</dbReference>
<protein>
    <recommendedName>
        <fullName evidence="2">NAD(P)-binding domain-containing protein</fullName>
    </recommendedName>
</protein>
<feature type="compositionally biased region" description="Basic and acidic residues" evidence="1">
    <location>
        <begin position="146"/>
        <end position="156"/>
    </location>
</feature>
<reference evidence="3" key="3">
    <citation type="submission" date="2025-09" db="UniProtKB">
        <authorList>
            <consortium name="Ensembl"/>
        </authorList>
    </citation>
    <scope>IDENTIFICATION</scope>
    <source>
        <strain evidence="3">Glennie</strain>
    </source>
</reference>
<feature type="compositionally biased region" description="Acidic residues" evidence="1">
    <location>
        <begin position="1"/>
        <end position="14"/>
    </location>
</feature>
<dbReference type="SUPFAM" id="SSF51735">
    <property type="entry name" value="NAD(P)-binding Rossmann-fold domains"/>
    <property type="match status" value="1"/>
</dbReference>
<dbReference type="Proteomes" id="UP000002279">
    <property type="component" value="Chromosome 5"/>
</dbReference>
<dbReference type="InterPro" id="IPR036291">
    <property type="entry name" value="NAD(P)-bd_dom_sf"/>
</dbReference>
<reference evidence="3" key="2">
    <citation type="submission" date="2025-08" db="UniProtKB">
        <authorList>
            <consortium name="Ensembl"/>
        </authorList>
    </citation>
    <scope>IDENTIFICATION</scope>
    <source>
        <strain evidence="3">Glennie</strain>
    </source>
</reference>
<dbReference type="InParanoid" id="A0A6I8PLQ3"/>
<feature type="region of interest" description="Disordered" evidence="1">
    <location>
        <begin position="1"/>
        <end position="54"/>
    </location>
</feature>
<dbReference type="PANTHER" id="PTHR43355">
    <property type="entry name" value="FLAVIN REDUCTASE (NADPH)"/>
    <property type="match status" value="1"/>
</dbReference>
<dbReference type="Gene3D" id="3.40.50.720">
    <property type="entry name" value="NAD(P)-binding Rossmann-like Domain"/>
    <property type="match status" value="1"/>
</dbReference>
<feature type="region of interest" description="Disordered" evidence="1">
    <location>
        <begin position="97"/>
        <end position="193"/>
    </location>
</feature>
<dbReference type="GeneTree" id="ENSGT00390000014810"/>
<feature type="compositionally biased region" description="Gly residues" evidence="1">
    <location>
        <begin position="157"/>
        <end position="172"/>
    </location>
</feature>
<dbReference type="AlphaFoldDB" id="A0A6I8PLQ3"/>
<name>A0A6I8PLQ3_ORNAN</name>
<proteinExistence type="predicted"/>
<evidence type="ECO:0000313" key="4">
    <source>
        <dbReference type="Proteomes" id="UP000002279"/>
    </source>
</evidence>
<dbReference type="InterPro" id="IPR051606">
    <property type="entry name" value="Polyketide_Oxido-like"/>
</dbReference>
<reference evidence="3 4" key="1">
    <citation type="journal article" date="2008" name="Nature">
        <title>Genome analysis of the platypus reveals unique signatures of evolution.</title>
        <authorList>
            <person name="Warren W.C."/>
            <person name="Hillier L.W."/>
            <person name="Marshall Graves J.A."/>
            <person name="Birney E."/>
            <person name="Ponting C.P."/>
            <person name="Grutzner F."/>
            <person name="Belov K."/>
            <person name="Miller W."/>
            <person name="Clarke L."/>
            <person name="Chinwalla A.T."/>
            <person name="Yang S.P."/>
            <person name="Heger A."/>
            <person name="Locke D.P."/>
            <person name="Miethke P."/>
            <person name="Waters P.D."/>
            <person name="Veyrunes F."/>
            <person name="Fulton L."/>
            <person name="Fulton B."/>
            <person name="Graves T."/>
            <person name="Wallis J."/>
            <person name="Puente X.S."/>
            <person name="Lopez-Otin C."/>
            <person name="Ordonez G.R."/>
            <person name="Eichler E.E."/>
            <person name="Chen L."/>
            <person name="Cheng Z."/>
            <person name="Deakin J.E."/>
            <person name="Alsop A."/>
            <person name="Thompson K."/>
            <person name="Kirby P."/>
            <person name="Papenfuss A.T."/>
            <person name="Wakefield M.J."/>
            <person name="Olender T."/>
            <person name="Lancet D."/>
            <person name="Huttley G.A."/>
            <person name="Smit A.F."/>
            <person name="Pask A."/>
            <person name="Temple-Smith P."/>
            <person name="Batzer M.A."/>
            <person name="Walker J.A."/>
            <person name="Konkel M.K."/>
            <person name="Harris R.S."/>
            <person name="Whittington C.M."/>
            <person name="Wong E.S."/>
            <person name="Gemmell N.J."/>
            <person name="Buschiazzo E."/>
            <person name="Vargas Jentzsch I.M."/>
            <person name="Merkel A."/>
            <person name="Schmitz J."/>
            <person name="Zemann A."/>
            <person name="Churakov G."/>
            <person name="Kriegs J.O."/>
            <person name="Brosius J."/>
            <person name="Murchison E.P."/>
            <person name="Sachidanandam R."/>
            <person name="Smith C."/>
            <person name="Hannon G.J."/>
            <person name="Tsend-Ayush E."/>
            <person name="McMillan D."/>
            <person name="Attenborough R."/>
            <person name="Rens W."/>
            <person name="Ferguson-Smith M."/>
            <person name="Lefevre C.M."/>
            <person name="Sharp J.A."/>
            <person name="Nicholas K.R."/>
            <person name="Ray D.A."/>
            <person name="Kube M."/>
            <person name="Reinhardt R."/>
            <person name="Pringle T.H."/>
            <person name="Taylor J."/>
            <person name="Jones R.C."/>
            <person name="Nixon B."/>
            <person name="Dacheux J.L."/>
            <person name="Niwa H."/>
            <person name="Sekita Y."/>
            <person name="Huang X."/>
            <person name="Stark A."/>
            <person name="Kheradpour P."/>
            <person name="Kellis M."/>
            <person name="Flicek P."/>
            <person name="Chen Y."/>
            <person name="Webber C."/>
            <person name="Hardison R."/>
            <person name="Nelson J."/>
            <person name="Hallsworth-Pepin K."/>
            <person name="Delehaunty K."/>
            <person name="Markovic C."/>
            <person name="Minx P."/>
            <person name="Feng Y."/>
            <person name="Kremitzki C."/>
            <person name="Mitreva M."/>
            <person name="Glasscock J."/>
            <person name="Wylie T."/>
            <person name="Wohldmann P."/>
            <person name="Thiru P."/>
            <person name="Nhan M.N."/>
            <person name="Pohl C.S."/>
            <person name="Smith S.M."/>
            <person name="Hou S."/>
            <person name="Nefedov M."/>
            <person name="de Jong P.J."/>
            <person name="Renfree M.B."/>
            <person name="Mardis E.R."/>
            <person name="Wilson R.K."/>
        </authorList>
    </citation>
    <scope>NUCLEOTIDE SEQUENCE [LARGE SCALE GENOMIC DNA]</scope>
    <source>
        <strain evidence="3 4">Glennie</strain>
    </source>
</reference>
<feature type="domain" description="NAD(P)-binding" evidence="2">
    <location>
        <begin position="206"/>
        <end position="390"/>
    </location>
</feature>